<organism evidence="4 5">
    <name type="scientific">Kocuria marina subsp. indica</name>
    <dbReference type="NCBI Taxonomy" id="1049583"/>
    <lineage>
        <taxon>Bacteria</taxon>
        <taxon>Bacillati</taxon>
        <taxon>Actinomycetota</taxon>
        <taxon>Actinomycetes</taxon>
        <taxon>Micrococcales</taxon>
        <taxon>Micrococcaceae</taxon>
        <taxon>Kocuria</taxon>
    </lineage>
</organism>
<dbReference type="AlphaFoldDB" id="A0A6N9QU32"/>
<feature type="transmembrane region" description="Helical" evidence="2">
    <location>
        <begin position="136"/>
        <end position="154"/>
    </location>
</feature>
<dbReference type="InterPro" id="IPR052529">
    <property type="entry name" value="Bact_Transport_Assoc"/>
</dbReference>
<proteinExistence type="predicted"/>
<feature type="transmembrane region" description="Helical" evidence="2">
    <location>
        <begin position="273"/>
        <end position="291"/>
    </location>
</feature>
<feature type="compositionally biased region" description="Low complexity" evidence="1">
    <location>
        <begin position="12"/>
        <end position="25"/>
    </location>
</feature>
<accession>A0A6N9QU32</accession>
<evidence type="ECO:0000256" key="2">
    <source>
        <dbReference type="SAM" id="Phobius"/>
    </source>
</evidence>
<feature type="transmembrane region" description="Helical" evidence="2">
    <location>
        <begin position="166"/>
        <end position="189"/>
    </location>
</feature>
<name>A0A6N9QU32_9MICC</name>
<comment type="caution">
    <text evidence="4">The sequence shown here is derived from an EMBL/GenBank/DDBJ whole genome shotgun (WGS) entry which is preliminary data.</text>
</comment>
<keyword evidence="2" id="KW-1133">Transmembrane helix</keyword>
<dbReference type="Pfam" id="PF04235">
    <property type="entry name" value="DUF418"/>
    <property type="match status" value="1"/>
</dbReference>
<dbReference type="PANTHER" id="PTHR30590">
    <property type="entry name" value="INNER MEMBRANE PROTEIN"/>
    <property type="match status" value="1"/>
</dbReference>
<dbReference type="EMBL" id="WMHZ01000001">
    <property type="protein sequence ID" value="NDO76676.1"/>
    <property type="molecule type" value="Genomic_DNA"/>
</dbReference>
<keyword evidence="2" id="KW-0812">Transmembrane</keyword>
<evidence type="ECO:0000313" key="5">
    <source>
        <dbReference type="Proteomes" id="UP000471026"/>
    </source>
</evidence>
<sequence>MITVLTLLPGQSSSRSSIGASDAAAKGNAPAPVNGATAPPSGVPMNGAFMEGAPADGASGSQEISQQFFADLERLPSDASPEQVQALATQHGLSPEEVQQFLGAVGNGGGGLRNTESYWGMVAERLETFVAGRFEIPIMFTMGLGLFLVGAFLYRKGLFLPEGKKLRMKVIAFGFLVGLPLDIACRTLWAGTTSSLSRYGTSSMVAFGVLGLVAAFYARRTRTGAVGTGLSWVGRMAMTCYVLQNLICSVIFYDFGLGLAGKLPAEWNKWGTLAVYVGVALFLVFGSGLWLRRFSRGPLEMLMHRAHRGLVAKVHVPLARRRRERRRARAESSAVTSE</sequence>
<feature type="region of interest" description="Disordered" evidence="1">
    <location>
        <begin position="11"/>
        <end position="60"/>
    </location>
</feature>
<evidence type="ECO:0000313" key="4">
    <source>
        <dbReference type="EMBL" id="NDO76676.1"/>
    </source>
</evidence>
<evidence type="ECO:0000256" key="1">
    <source>
        <dbReference type="SAM" id="MobiDB-lite"/>
    </source>
</evidence>
<dbReference type="PANTHER" id="PTHR30590:SF2">
    <property type="entry name" value="INNER MEMBRANE PROTEIN"/>
    <property type="match status" value="1"/>
</dbReference>
<keyword evidence="2" id="KW-0472">Membrane</keyword>
<evidence type="ECO:0000259" key="3">
    <source>
        <dbReference type="Pfam" id="PF04235"/>
    </source>
</evidence>
<feature type="transmembrane region" description="Helical" evidence="2">
    <location>
        <begin position="230"/>
        <end position="253"/>
    </location>
</feature>
<dbReference type="Proteomes" id="UP000471026">
    <property type="component" value="Unassembled WGS sequence"/>
</dbReference>
<feature type="transmembrane region" description="Helical" evidence="2">
    <location>
        <begin position="201"/>
        <end position="218"/>
    </location>
</feature>
<reference evidence="4 5" key="1">
    <citation type="submission" date="2019-11" db="EMBL/GenBank/DDBJ databases">
        <title>Draft genome sequence of Kocuria indica DP-K7, a methyl red degrading Actinobacterium.</title>
        <authorList>
            <person name="Kumaran S."/>
            <person name="Tischler D."/>
            <person name="Ngo A.C.R."/>
            <person name="Schultes F."/>
        </authorList>
    </citation>
    <scope>NUCLEOTIDE SEQUENCE [LARGE SCALE GENOMIC DNA]</scope>
    <source>
        <strain evidence="4 5">DP-K7</strain>
    </source>
</reference>
<protein>
    <submittedName>
        <fullName evidence="4">DUF418 domain-containing protein</fullName>
    </submittedName>
</protein>
<dbReference type="RefSeq" id="WP_162228260.1">
    <property type="nucleotide sequence ID" value="NZ_WMHZ01000001.1"/>
</dbReference>
<dbReference type="InterPro" id="IPR007349">
    <property type="entry name" value="DUF418"/>
</dbReference>
<gene>
    <name evidence="4" type="ORF">GKZ75_00105</name>
</gene>
<feature type="domain" description="DUF418" evidence="3">
    <location>
        <begin position="153"/>
        <end position="306"/>
    </location>
</feature>